<reference evidence="6 7" key="1">
    <citation type="journal article" date="2023" name="Mol. Biol. Evol.">
        <title>Genomics of Secondarily Temperate Adaptation in the Only Non-Antarctic Icefish.</title>
        <authorList>
            <person name="Rivera-Colon A.G."/>
            <person name="Rayamajhi N."/>
            <person name="Minhas B.F."/>
            <person name="Madrigal G."/>
            <person name="Bilyk K.T."/>
            <person name="Yoon V."/>
            <person name="Hune M."/>
            <person name="Gregory S."/>
            <person name="Cheng C.H.C."/>
            <person name="Catchen J.M."/>
        </authorList>
    </citation>
    <scope>NUCLEOTIDE SEQUENCE [LARGE SCALE GENOMIC DNA]</scope>
    <source>
        <strain evidence="6">JC2023a</strain>
    </source>
</reference>
<organism evidence="6 7">
    <name type="scientific">Champsocephalus esox</name>
    <name type="common">pike icefish</name>
    <dbReference type="NCBI Taxonomy" id="159716"/>
    <lineage>
        <taxon>Eukaryota</taxon>
        <taxon>Metazoa</taxon>
        <taxon>Chordata</taxon>
        <taxon>Craniata</taxon>
        <taxon>Vertebrata</taxon>
        <taxon>Euteleostomi</taxon>
        <taxon>Actinopterygii</taxon>
        <taxon>Neopterygii</taxon>
        <taxon>Teleostei</taxon>
        <taxon>Neoteleostei</taxon>
        <taxon>Acanthomorphata</taxon>
        <taxon>Eupercaria</taxon>
        <taxon>Perciformes</taxon>
        <taxon>Notothenioidei</taxon>
        <taxon>Channichthyidae</taxon>
        <taxon>Champsocephalus</taxon>
    </lineage>
</organism>
<feature type="compositionally biased region" description="Low complexity" evidence="4">
    <location>
        <begin position="426"/>
        <end position="443"/>
    </location>
</feature>
<evidence type="ECO:0000256" key="1">
    <source>
        <dbReference type="ARBA" id="ARBA00021375"/>
    </source>
</evidence>
<feature type="region of interest" description="Disordered" evidence="4">
    <location>
        <begin position="422"/>
        <end position="456"/>
    </location>
</feature>
<feature type="compositionally biased region" description="Basic and acidic residues" evidence="4">
    <location>
        <begin position="444"/>
        <end position="453"/>
    </location>
</feature>
<keyword evidence="2 3" id="KW-0175">Coiled coil</keyword>
<feature type="compositionally biased region" description="Basic and acidic residues" evidence="4">
    <location>
        <begin position="203"/>
        <end position="214"/>
    </location>
</feature>
<gene>
    <name evidence="6" type="ORF">CesoFtcFv8_006133</name>
</gene>
<comment type="caution">
    <text evidence="6">The sequence shown here is derived from an EMBL/GenBank/DDBJ whole genome shotgun (WGS) entry which is preliminary data.</text>
</comment>
<evidence type="ECO:0000256" key="2">
    <source>
        <dbReference type="ARBA" id="ARBA00023054"/>
    </source>
</evidence>
<evidence type="ECO:0000313" key="7">
    <source>
        <dbReference type="Proteomes" id="UP001335648"/>
    </source>
</evidence>
<dbReference type="Proteomes" id="UP001335648">
    <property type="component" value="Unassembled WGS sequence"/>
</dbReference>
<evidence type="ECO:0000313" key="6">
    <source>
        <dbReference type="EMBL" id="KAK5904587.1"/>
    </source>
</evidence>
<dbReference type="InterPro" id="IPR026162">
    <property type="entry name" value="MSANTD4"/>
</dbReference>
<dbReference type="PANTHER" id="PTHR21732">
    <property type="entry name" value="MYB/SANT-LIKE DNA-BINDING DOMAIN-CONTAINING PROTEIN 4"/>
    <property type="match status" value="1"/>
</dbReference>
<sequence>MVGYCFDALIKKTKCFNSWSNFLFTIFYPICTYKDASKAYIVKYKLFPTHIECSITIVPLRCCCDFGTSVCVRYISSSLFVSLCLWGVGPLLAAKLDFLQIKHLKRKRKSNYSVKETQTLIREIHKRTDVLFSRQQNTAINELKRQAWEEVARGVNSLGEGELRTAAEVKRRYLDWRALMKRKQIRAELSLSSSSSSSMALKTEYDQSSPEHEAASLGSGCDQLLDLSSLSKDCHCDWPELVALSEPSGQSIMGVKMEEDVTEYRLHGDMGDGEIEDDDIPSLLSDIESRDEGHVGNVYCHNDLGMLSSSKAPTSTTNRDLPHAGGLMGMQAHALVGLNNHENTGAGFVVAVEKQRLELEKQRLAVETERLAVEKERLVVEKERLRQMEVERERLQLERERLQVERERLRLLLLRHSERVDSSFNLPPQQGPPSSSTSSLSSTHDGHREKDSKGWMPLVDLETERLKLEKERVQLEKERLQFFKFEAGRLQIERERLQVEKERMQLHKDHQGH</sequence>
<feature type="coiled-coil region" evidence="3">
    <location>
        <begin position="349"/>
        <end position="419"/>
    </location>
</feature>
<dbReference type="Pfam" id="PF13873">
    <property type="entry name" value="Myb_DNA-bind_5"/>
    <property type="match status" value="1"/>
</dbReference>
<dbReference type="InterPro" id="IPR028002">
    <property type="entry name" value="Myb_DNA-bind_5"/>
</dbReference>
<accession>A0AAN8CIZ5</accession>
<evidence type="ECO:0000256" key="4">
    <source>
        <dbReference type="SAM" id="MobiDB-lite"/>
    </source>
</evidence>
<dbReference type="PANTHER" id="PTHR21732:SF0">
    <property type="entry name" value="MYB_SANT-LIKE DNA-BINDING DOMAIN-CONTAINING PROTEIN 4"/>
    <property type="match status" value="1"/>
</dbReference>
<feature type="coiled-coil region" evidence="3">
    <location>
        <begin position="458"/>
        <end position="507"/>
    </location>
</feature>
<proteinExistence type="predicted"/>
<dbReference type="EMBL" id="JAULUE010002050">
    <property type="protein sequence ID" value="KAK5904587.1"/>
    <property type="molecule type" value="Genomic_DNA"/>
</dbReference>
<evidence type="ECO:0000256" key="3">
    <source>
        <dbReference type="SAM" id="Coils"/>
    </source>
</evidence>
<name>A0AAN8CIZ5_9TELE</name>
<feature type="domain" description="Myb/SANT-like DNA-binding" evidence="5">
    <location>
        <begin position="108"/>
        <end position="183"/>
    </location>
</feature>
<feature type="region of interest" description="Disordered" evidence="4">
    <location>
        <begin position="198"/>
        <end position="217"/>
    </location>
</feature>
<evidence type="ECO:0000259" key="5">
    <source>
        <dbReference type="Pfam" id="PF13873"/>
    </source>
</evidence>
<protein>
    <recommendedName>
        <fullName evidence="1">Myb/SANT-like DNA-binding domain-containing protein 4</fullName>
    </recommendedName>
</protein>
<dbReference type="AlphaFoldDB" id="A0AAN8CIZ5"/>
<keyword evidence="7" id="KW-1185">Reference proteome</keyword>